<dbReference type="FunFam" id="1.10.3380.30:FF:000001">
    <property type="entry name" value="Ski2 ATP-dependent RNA helicase"/>
    <property type="match status" value="1"/>
</dbReference>
<keyword evidence="3" id="KW-0547">Nucleotide-binding</keyword>
<evidence type="ECO:0000256" key="6">
    <source>
        <dbReference type="ARBA" id="ARBA00022840"/>
    </source>
</evidence>
<dbReference type="InterPro" id="IPR025696">
    <property type="entry name" value="Beta-barrel_MTR4"/>
</dbReference>
<dbReference type="SMART" id="SM00490">
    <property type="entry name" value="HELICc"/>
    <property type="match status" value="1"/>
</dbReference>
<dbReference type="Pfam" id="PF13234">
    <property type="entry name" value="MTR4_beta-barrel"/>
    <property type="match status" value="1"/>
</dbReference>
<comment type="subcellular location">
    <subcellularLocation>
        <location evidence="1">Cytoplasm</location>
    </subcellularLocation>
</comment>
<feature type="domain" description="Helicase C-terminal" evidence="10">
    <location>
        <begin position="643"/>
        <end position="841"/>
    </location>
</feature>
<dbReference type="GO" id="GO:0055087">
    <property type="term" value="C:Ski complex"/>
    <property type="evidence" value="ECO:0007669"/>
    <property type="project" value="TreeGrafter"/>
</dbReference>
<dbReference type="EMBL" id="CM007387">
    <property type="protein sequence ID" value="ONK62108.1"/>
    <property type="molecule type" value="Genomic_DNA"/>
</dbReference>
<dbReference type="Gene3D" id="3.40.50.300">
    <property type="entry name" value="P-loop containing nucleotide triphosphate hydrolases"/>
    <property type="match status" value="2"/>
</dbReference>
<dbReference type="Gramene" id="ONK62108">
    <property type="protein sequence ID" value="ONK62108"/>
    <property type="gene ID" value="A4U43_C07F440"/>
</dbReference>
<dbReference type="InterPro" id="IPR027417">
    <property type="entry name" value="P-loop_NTPase"/>
</dbReference>
<dbReference type="GO" id="GO:0070478">
    <property type="term" value="P:nuclear-transcribed mRNA catabolic process, 3'-5' exonucleolytic nonsense-mediated decay"/>
    <property type="evidence" value="ECO:0007669"/>
    <property type="project" value="TreeGrafter"/>
</dbReference>
<organism evidence="11 12">
    <name type="scientific">Asparagus officinalis</name>
    <name type="common">Garden asparagus</name>
    <dbReference type="NCBI Taxonomy" id="4686"/>
    <lineage>
        <taxon>Eukaryota</taxon>
        <taxon>Viridiplantae</taxon>
        <taxon>Streptophyta</taxon>
        <taxon>Embryophyta</taxon>
        <taxon>Tracheophyta</taxon>
        <taxon>Spermatophyta</taxon>
        <taxon>Magnoliopsida</taxon>
        <taxon>Liliopsida</taxon>
        <taxon>Asparagales</taxon>
        <taxon>Asparagaceae</taxon>
        <taxon>Asparagoideae</taxon>
        <taxon>Asparagus</taxon>
    </lineage>
</organism>
<dbReference type="OrthoDB" id="64767at2759"/>
<dbReference type="InterPro" id="IPR011545">
    <property type="entry name" value="DEAD/DEAH_box_helicase_dom"/>
</dbReference>
<dbReference type="InterPro" id="IPR048392">
    <property type="entry name" value="MTR4-like_stalk"/>
</dbReference>
<evidence type="ECO:0000256" key="1">
    <source>
        <dbReference type="ARBA" id="ARBA00004496"/>
    </source>
</evidence>
<dbReference type="Proteomes" id="UP000243459">
    <property type="component" value="Chromosome 7"/>
</dbReference>
<dbReference type="PROSITE" id="PS51194">
    <property type="entry name" value="HELICASE_CTER"/>
    <property type="match status" value="1"/>
</dbReference>
<dbReference type="FunFam" id="3.40.50.300:FF:001047">
    <property type="entry name" value="DExH-box ATP-dependent RNA helicase DExH11"/>
    <property type="match status" value="1"/>
</dbReference>
<keyword evidence="7" id="KW-0694">RNA-binding</keyword>
<dbReference type="FunFam" id="3.40.50.300:FF:000354">
    <property type="entry name" value="ATP-dependent RNA helicase SKI2"/>
    <property type="match status" value="1"/>
</dbReference>
<keyword evidence="6" id="KW-0067">ATP-binding</keyword>
<dbReference type="SUPFAM" id="SSF52540">
    <property type="entry name" value="P-loop containing nucleoside triphosphate hydrolases"/>
    <property type="match status" value="1"/>
</dbReference>
<dbReference type="Pfam" id="PF00270">
    <property type="entry name" value="DEAD"/>
    <property type="match status" value="1"/>
</dbReference>
<evidence type="ECO:0000256" key="4">
    <source>
        <dbReference type="ARBA" id="ARBA00022801"/>
    </source>
</evidence>
<protein>
    <recommendedName>
        <fullName evidence="13">Helicase ATP-binding domain-containing protein</fullName>
    </recommendedName>
</protein>
<evidence type="ECO:0000313" key="12">
    <source>
        <dbReference type="Proteomes" id="UP000243459"/>
    </source>
</evidence>
<dbReference type="InterPro" id="IPR014001">
    <property type="entry name" value="Helicase_ATP-bd"/>
</dbReference>
<keyword evidence="2" id="KW-0963">Cytoplasm</keyword>
<feature type="region of interest" description="Disordered" evidence="8">
    <location>
        <begin position="141"/>
        <end position="185"/>
    </location>
</feature>
<dbReference type="Pfam" id="PF08148">
    <property type="entry name" value="DSHCT"/>
    <property type="match status" value="1"/>
</dbReference>
<gene>
    <name evidence="11" type="ORF">A4U43_C07F440</name>
</gene>
<evidence type="ECO:0000256" key="3">
    <source>
        <dbReference type="ARBA" id="ARBA00022741"/>
    </source>
</evidence>
<dbReference type="Pfam" id="PF21408">
    <property type="entry name" value="MTR4-like_stalk"/>
    <property type="match status" value="1"/>
</dbReference>
<proteinExistence type="predicted"/>
<dbReference type="Pfam" id="PF00271">
    <property type="entry name" value="Helicase_C"/>
    <property type="match status" value="1"/>
</dbReference>
<evidence type="ECO:0000256" key="7">
    <source>
        <dbReference type="ARBA" id="ARBA00022884"/>
    </source>
</evidence>
<dbReference type="InterPro" id="IPR050699">
    <property type="entry name" value="RNA-DNA_Helicase"/>
</dbReference>
<reference evidence="12" key="1">
    <citation type="journal article" date="2017" name="Nat. Commun.">
        <title>The asparagus genome sheds light on the origin and evolution of a young Y chromosome.</title>
        <authorList>
            <person name="Harkess A."/>
            <person name="Zhou J."/>
            <person name="Xu C."/>
            <person name="Bowers J.E."/>
            <person name="Van der Hulst R."/>
            <person name="Ayyampalayam S."/>
            <person name="Mercati F."/>
            <person name="Riccardi P."/>
            <person name="McKain M.R."/>
            <person name="Kakrana A."/>
            <person name="Tang H."/>
            <person name="Ray J."/>
            <person name="Groenendijk J."/>
            <person name="Arikit S."/>
            <person name="Mathioni S.M."/>
            <person name="Nakano M."/>
            <person name="Shan H."/>
            <person name="Telgmann-Rauber A."/>
            <person name="Kanno A."/>
            <person name="Yue Z."/>
            <person name="Chen H."/>
            <person name="Li W."/>
            <person name="Chen Y."/>
            <person name="Xu X."/>
            <person name="Zhang Y."/>
            <person name="Luo S."/>
            <person name="Chen H."/>
            <person name="Gao J."/>
            <person name="Mao Z."/>
            <person name="Pires J.C."/>
            <person name="Luo M."/>
            <person name="Kudrna D."/>
            <person name="Wing R.A."/>
            <person name="Meyers B.C."/>
            <person name="Yi K."/>
            <person name="Kong H."/>
            <person name="Lavrijsen P."/>
            <person name="Sunseri F."/>
            <person name="Falavigna A."/>
            <person name="Ye Y."/>
            <person name="Leebens-Mack J.H."/>
            <person name="Chen G."/>
        </authorList>
    </citation>
    <scope>NUCLEOTIDE SEQUENCE [LARGE SCALE GENOMIC DNA]</scope>
    <source>
        <strain evidence="12">cv. DH0086</strain>
    </source>
</reference>
<dbReference type="PIRSF" id="PIRSF005198">
    <property type="entry name" value="Antiviral_helicase_SKI2"/>
    <property type="match status" value="1"/>
</dbReference>
<dbReference type="PANTHER" id="PTHR12131:SF24">
    <property type="entry name" value="DEXH-BOX ATP-DEPENDENT RNA HELICASE DEXH11"/>
    <property type="match status" value="1"/>
</dbReference>
<keyword evidence="4" id="KW-0378">Hydrolase</keyword>
<evidence type="ECO:0000256" key="8">
    <source>
        <dbReference type="SAM" id="MobiDB-lite"/>
    </source>
</evidence>
<feature type="region of interest" description="Disordered" evidence="8">
    <location>
        <begin position="577"/>
        <end position="627"/>
    </location>
</feature>
<dbReference type="GO" id="GO:0005524">
    <property type="term" value="F:ATP binding"/>
    <property type="evidence" value="ECO:0007669"/>
    <property type="project" value="UniProtKB-KW"/>
</dbReference>
<evidence type="ECO:0000259" key="10">
    <source>
        <dbReference type="PROSITE" id="PS51194"/>
    </source>
</evidence>
<dbReference type="Gene3D" id="1.10.3380.30">
    <property type="match status" value="2"/>
</dbReference>
<dbReference type="GO" id="GO:0003723">
    <property type="term" value="F:RNA binding"/>
    <property type="evidence" value="ECO:0007669"/>
    <property type="project" value="UniProtKB-KW"/>
</dbReference>
<dbReference type="GO" id="GO:0003724">
    <property type="term" value="F:RNA helicase activity"/>
    <property type="evidence" value="ECO:0007669"/>
    <property type="project" value="InterPro"/>
</dbReference>
<dbReference type="OMA" id="DHVNIIM"/>
<dbReference type="PROSITE" id="PS51192">
    <property type="entry name" value="HELICASE_ATP_BIND_1"/>
    <property type="match status" value="1"/>
</dbReference>
<dbReference type="InterPro" id="IPR001650">
    <property type="entry name" value="Helicase_C-like"/>
</dbReference>
<dbReference type="GO" id="GO:0016787">
    <property type="term" value="F:hydrolase activity"/>
    <property type="evidence" value="ECO:0007669"/>
    <property type="project" value="UniProtKB-KW"/>
</dbReference>
<dbReference type="SMART" id="SM00487">
    <property type="entry name" value="DEXDc"/>
    <property type="match status" value="1"/>
</dbReference>
<evidence type="ECO:0000256" key="5">
    <source>
        <dbReference type="ARBA" id="ARBA00022806"/>
    </source>
</evidence>
<evidence type="ECO:0000259" key="9">
    <source>
        <dbReference type="PROSITE" id="PS51192"/>
    </source>
</evidence>
<dbReference type="InterPro" id="IPR016438">
    <property type="entry name" value="SKI2-like"/>
</dbReference>
<dbReference type="Pfam" id="PF17911">
    <property type="entry name" value="Ski2_N"/>
    <property type="match status" value="1"/>
</dbReference>
<evidence type="ECO:0000313" key="11">
    <source>
        <dbReference type="EMBL" id="ONK62108.1"/>
    </source>
</evidence>
<evidence type="ECO:0008006" key="13">
    <source>
        <dbReference type="Google" id="ProtNLM"/>
    </source>
</evidence>
<dbReference type="PANTHER" id="PTHR12131">
    <property type="entry name" value="ATP-DEPENDENT RNA AND DNA HELICASE"/>
    <property type="match status" value="1"/>
</dbReference>
<sequence>MDRITAANEVAFRVGFSGHSGHLRLEPLPPVERSNPLKSLPDFVLPPASLQETPESVKKYLEEKYLQPRLDPDEFSVENSGRQWDFDWFDRAKVPLEPSAPRSLVVPAWELPFRRSRNKTPSGAWDPASIEADVAEILGGAQDSGTTPRMPGPAKDFVRGSVNNRPFRPGGLVDSPSEKSLPEGAKSGDWVHEIVDGGVAQSVPPSFKKGLDLGCLKQRPCHWKLVDSKISTTTSVSGKNLARLSVQFDELFKKAWEEDIVVEGATSDDPVSADKQVEEKEDGILDTIPIFDTNPKSESFDLDKILLEEPRKIDAELHRGSTSSKQQKGEAWALPGGNEEIANHFDELVPDMALDFPFELDKFQKEAIYYLEKGDSVFIAAHTSAGKTVVAEYAFALASKHCTRAVYTAPIKTISNQKYRDFCGKFDVGLLTGDVTLKPESSCLIMTTEILRSMLYRGADIIRDVEWVIFDEVHYVNDVERGVVWEEVIIMLPRHVNIVLLSATVPNTTEFADWIGRTKQKKIRVISTTRRPVPLEHCLFYSGELYKICENEAFLPQGLKAAKDACKRKNSNIASGSSGKILGATSPHGAGQNRQRETSNRWKGQKHSGPQNVAKVSGQSGGQQSNWGSSRSEASLWLLLVNKLSKKSLLPVVIFCFSKNRCDKSVDNMTSIDLTSSSEKSEIRLFCDKAFSRLKGSDRNLPQVVRVQNLLRRGIGVHHAGLLPIVKEVVEMLFCRGVIKVLFSTETFAMGVNAPARTVVFDTLRKFDGKDFRKLLPGEYIQMAGRAGRRGLDKIGTVIVMCRDEIPEESDLKHVIVGKPTRLESQFRLTYTMILHLLRVEELKVEDMLKRSFAEFHAQKNLPEKEKLLLIKLSQTTKTIDCIKGEPAIEQYVEMASNAEIYRDAISKAVMQSRLAQPFLSPGRVVVVRYQLEEDHLLGVILKTPSAMNKQYIVLVLTTDVASMQTHKGPLNTPQEKGSGNPPEGYFIAPKGKRGMDEEYFSSVSSRKGSGIINIKLPYRGNAAGVNYEVIAVDDRDIMSICNCKIKIDQVRLLEDPSNVAYSKTVQQLLDQKRNGSKYPPVLDAVKDLKLNDMAVVEEYRSYNKLLQMMSENKCHGCIKLKEHTIWAKEQKRHKEELNALKYQLSDEALQQMPDFQGRIDVLKEIHCIDPDLVVQIKGRVACEMNSGEELISTECLFENQLDDLEPEEAVALMSALVFQQKNTSEPSLTPKLAHAKKRLYDTAIRLGELQVQCNVSIDPEEYAQVNLKFGLVEVVYEWAKGTPFADICELTDVPEGLIVRTIVRLDETCREFRNAA</sequence>
<keyword evidence="12" id="KW-1185">Reference proteome</keyword>
<name>A0A5P1E8E6_ASPOF</name>
<dbReference type="InterPro" id="IPR040801">
    <property type="entry name" value="Ski2_N"/>
</dbReference>
<evidence type="ECO:0000256" key="2">
    <source>
        <dbReference type="ARBA" id="ARBA00022490"/>
    </source>
</evidence>
<dbReference type="SMART" id="SM01142">
    <property type="entry name" value="DSHCT"/>
    <property type="match status" value="1"/>
</dbReference>
<accession>A0A5P1E8E6</accession>
<dbReference type="FunFam" id="1.10.3380.30:FF:000010">
    <property type="entry name" value="DExH-box ATP-dependent RNA helicase DExH11"/>
    <property type="match status" value="1"/>
</dbReference>
<dbReference type="CDD" id="cd18795">
    <property type="entry name" value="SF2_C_Ski2"/>
    <property type="match status" value="1"/>
</dbReference>
<keyword evidence="5" id="KW-0347">Helicase</keyword>
<feature type="domain" description="Helicase ATP-binding" evidence="9">
    <location>
        <begin position="368"/>
        <end position="523"/>
    </location>
</feature>
<dbReference type="InterPro" id="IPR012961">
    <property type="entry name" value="Ski2/MTR4_C"/>
</dbReference>